<feature type="compositionally biased region" description="Low complexity" evidence="1">
    <location>
        <begin position="139"/>
        <end position="158"/>
    </location>
</feature>
<name>A0A9P8QM70_9HYPO</name>
<keyword evidence="3" id="KW-1185">Reference proteome</keyword>
<dbReference type="OrthoDB" id="4896775at2759"/>
<reference evidence="2" key="1">
    <citation type="submission" date="2021-08" db="EMBL/GenBank/DDBJ databases">
        <title>Chromosome-Level Trichoderma cornu-damae using Hi-C Data.</title>
        <authorList>
            <person name="Kim C.S."/>
        </authorList>
    </citation>
    <scope>NUCLEOTIDE SEQUENCE</scope>
    <source>
        <strain evidence="2">KA19-0412C</strain>
    </source>
</reference>
<feature type="region of interest" description="Disordered" evidence="1">
    <location>
        <begin position="72"/>
        <end position="158"/>
    </location>
</feature>
<dbReference type="Proteomes" id="UP000827724">
    <property type="component" value="Unassembled WGS sequence"/>
</dbReference>
<accession>A0A9P8QM70</accession>
<evidence type="ECO:0000313" key="2">
    <source>
        <dbReference type="EMBL" id="KAH6608861.1"/>
    </source>
</evidence>
<comment type="caution">
    <text evidence="2">The sequence shown here is derived from an EMBL/GenBank/DDBJ whole genome shotgun (WGS) entry which is preliminary data.</text>
</comment>
<proteinExistence type="predicted"/>
<feature type="compositionally biased region" description="Low complexity" evidence="1">
    <location>
        <begin position="85"/>
        <end position="98"/>
    </location>
</feature>
<feature type="region of interest" description="Disordered" evidence="1">
    <location>
        <begin position="1"/>
        <end position="37"/>
    </location>
</feature>
<feature type="compositionally biased region" description="Polar residues" evidence="1">
    <location>
        <begin position="1"/>
        <end position="12"/>
    </location>
</feature>
<sequence length="158" mass="16066">MGCCFSSQASSADSHREHQRQPATPLPQDPREQADAGDFVLLPEALLAASAATPIAAPVAISGAAGNRPAIVDTITPNEAADPGSPESSAPSLDSSASRQHVILEPTVYVPPPRPNVVAELEVVPAEPSPEAAEDRARASSSSSSSSSSGARPSHGEQ</sequence>
<dbReference type="AlphaFoldDB" id="A0A9P8QM70"/>
<organism evidence="2 3">
    <name type="scientific">Trichoderma cornu-damae</name>
    <dbReference type="NCBI Taxonomy" id="654480"/>
    <lineage>
        <taxon>Eukaryota</taxon>
        <taxon>Fungi</taxon>
        <taxon>Dikarya</taxon>
        <taxon>Ascomycota</taxon>
        <taxon>Pezizomycotina</taxon>
        <taxon>Sordariomycetes</taxon>
        <taxon>Hypocreomycetidae</taxon>
        <taxon>Hypocreales</taxon>
        <taxon>Hypocreaceae</taxon>
        <taxon>Trichoderma</taxon>
    </lineage>
</organism>
<evidence type="ECO:0000256" key="1">
    <source>
        <dbReference type="SAM" id="MobiDB-lite"/>
    </source>
</evidence>
<evidence type="ECO:0000313" key="3">
    <source>
        <dbReference type="Proteomes" id="UP000827724"/>
    </source>
</evidence>
<gene>
    <name evidence="2" type="ORF">Trco_002207</name>
</gene>
<dbReference type="EMBL" id="JAIWOZ010000002">
    <property type="protein sequence ID" value="KAH6608861.1"/>
    <property type="molecule type" value="Genomic_DNA"/>
</dbReference>
<protein>
    <submittedName>
        <fullName evidence="2">Uncharacterized protein</fullName>
    </submittedName>
</protein>